<dbReference type="EMBL" id="SNRW01003422">
    <property type="protein sequence ID" value="KAA6389877.1"/>
    <property type="molecule type" value="Genomic_DNA"/>
</dbReference>
<evidence type="ECO:0000313" key="2">
    <source>
        <dbReference type="Proteomes" id="UP000324800"/>
    </source>
</evidence>
<proteinExistence type="predicted"/>
<organism evidence="1 2">
    <name type="scientific">Streblomastix strix</name>
    <dbReference type="NCBI Taxonomy" id="222440"/>
    <lineage>
        <taxon>Eukaryota</taxon>
        <taxon>Metamonada</taxon>
        <taxon>Preaxostyla</taxon>
        <taxon>Oxymonadida</taxon>
        <taxon>Streblomastigidae</taxon>
        <taxon>Streblomastix</taxon>
    </lineage>
</organism>
<dbReference type="Proteomes" id="UP000324800">
    <property type="component" value="Unassembled WGS sequence"/>
</dbReference>
<sequence length="43" mass="4723">MKANVDVGQETCPKHKPLILKYNYGATDSSIIGADFELDIVEV</sequence>
<name>A0A5J4W4P5_9EUKA</name>
<dbReference type="AlphaFoldDB" id="A0A5J4W4P5"/>
<reference evidence="1 2" key="1">
    <citation type="submission" date="2019-03" db="EMBL/GenBank/DDBJ databases">
        <title>Single cell metagenomics reveals metabolic interactions within the superorganism composed of flagellate Streblomastix strix and complex community of Bacteroidetes bacteria on its surface.</title>
        <authorList>
            <person name="Treitli S.C."/>
            <person name="Kolisko M."/>
            <person name="Husnik F."/>
            <person name="Keeling P."/>
            <person name="Hampl V."/>
        </authorList>
    </citation>
    <scope>NUCLEOTIDE SEQUENCE [LARGE SCALE GENOMIC DNA]</scope>
    <source>
        <strain evidence="1">ST1C</strain>
    </source>
</reference>
<gene>
    <name evidence="1" type="ORF">EZS28_014595</name>
</gene>
<evidence type="ECO:0000313" key="1">
    <source>
        <dbReference type="EMBL" id="KAA6389877.1"/>
    </source>
</evidence>
<comment type="caution">
    <text evidence="1">The sequence shown here is derived from an EMBL/GenBank/DDBJ whole genome shotgun (WGS) entry which is preliminary data.</text>
</comment>
<feature type="non-terminal residue" evidence="1">
    <location>
        <position position="43"/>
    </location>
</feature>
<accession>A0A5J4W4P5</accession>
<protein>
    <submittedName>
        <fullName evidence="1">Uncharacterized protein</fullName>
    </submittedName>
</protein>